<evidence type="ECO:0000256" key="4">
    <source>
        <dbReference type="ARBA" id="ARBA00023136"/>
    </source>
</evidence>
<dbReference type="PANTHER" id="PTHR24027:SF438">
    <property type="entry name" value="CADHERIN 23"/>
    <property type="match status" value="1"/>
</dbReference>
<dbReference type="PROSITE" id="PS50268">
    <property type="entry name" value="CADHERIN_2"/>
    <property type="match status" value="1"/>
</dbReference>
<keyword evidence="3" id="KW-0106">Calcium</keyword>
<sequence length="1416" mass="149512">MNNRDYVKREHSFSKKRICQYSGSVLGAIVLMSPTMCLAILPDNLTLNVGDIDNDGADETLVLTKRSMRSSWNHKLLTWDSVNGYQEITPPEVRTYRGYVQDDPDMRVNANIEPGNVTMNANLSDGHSLNIRLTAVPVTISGADGTYDPGTGNTVVPFVPDRTAPTSNGYIVPIHNMRRLDYAVTINNDYFVGMGSSIEAAVARVEQRMNDTDFFYARDMGLAHEIGWMVINLEDNPASWTNEWTNVHKPNGAVYEMRGMFKKPGGAGASGDCFLGGRHTVGTLAAYSKSQGHELGHTLGAGHYSSWGDVMSGSESAIGSGTVERMIGNAHIATEAQSPEISYGSPLPPFAMEDCVTMIMDSTLDIDVLENDYDGNGDAITISYVDEVTEKGGTAEIVAGKVRYTPPPHWQGQDTFTYHVQDSTGIANRTGYVKVAVHNNGLATHIMLDETSGTMAYDVGPFQAHGVLDRGLSFDANSVPGKVGNALERTAIDDTKSSADFWGTGDPLNGDMSISLWVKYQSGVPAVAGPVICKGASVIRGRFGNPRGGWAIGHTSDGRFRFEGNLNRDSQYTYANPQFDLEATTSISSDTWHHLVMVMDRSTKQLRAWVDGQEVTSTTFGTAIADGVIDNSHHPLVIYESVSQQDQGTDTPVTVDDVQIYHKALSAAEVANLYNNPNADVAAGAPSPANGAIDVVAGQALTWVPGKTSGYVYDVYFGTDYNAVLNATTASPEYQGQQASTSFNPSSIAGNRYYWRVDEVAGATTVTGDVWWFDVDSSSPLNDPPLVNASFENPALADGATSNDVNDWYDAVNYTYTQDDIASTHPDTPYGDNWCELGNGRWIYQQIGTYQENMDLDVTFLAGQSSSNGFGGITVELLVGGDPGLAADHNSKRSDAGFALEATVGATVIASSGQLTPFVTGGIATQEMSVSLSTGTGHAIGEPLWLLLYRPSASGRSLIDNVHVVHTNAGPTNNAPVFNSNPISEEDAVVGGDYDSSLADNGSDPDGDPLTYSKVGGPAWLIVSSGGDLTGVPNVGDDGLNIFTVQVDDGRGGVATTQLEIDVLPDTSAPAAPATLVATAGDGSVSLDWADNAEPDLVSYSVYRSMTSGSGYLPIATGLTMSGYIDGTALNGTTYYYVVTATDSSGNESGGSAETSATPVDPNSAPVANDASGSVAEDAAIGTSVVTVTSTDPDAGDTASYAITAGNTGGAFAIDSGTGEITTSTALDYETVSSYSLTVTVTDGGGLTDTATVTITVTDVNENPVVTSYGSDAETMIDGSIIAGSYLDTQSSNNVYEVLQEAKTNGKPSSRVSSLEHTWSFDIGAGGILVELSVEAFHSANSEGDDFVFSYSTDGINFTDLITVTKTSDDNTAQLAPLPAGVTGTVYIRVLDTDRTVGNGNQDTLSIDHLSLEVTE</sequence>
<feature type="transmembrane region" description="Helical" evidence="6">
    <location>
        <begin position="21"/>
        <end position="41"/>
    </location>
</feature>
<dbReference type="Pfam" id="PF17963">
    <property type="entry name" value="Big_9"/>
    <property type="match status" value="2"/>
</dbReference>
<evidence type="ECO:0000256" key="5">
    <source>
        <dbReference type="SAM" id="MobiDB-lite"/>
    </source>
</evidence>
<evidence type="ECO:0000313" key="9">
    <source>
        <dbReference type="Proteomes" id="UP001424741"/>
    </source>
</evidence>
<evidence type="ECO:0000256" key="3">
    <source>
        <dbReference type="ARBA" id="ARBA00022837"/>
    </source>
</evidence>
<evidence type="ECO:0000256" key="6">
    <source>
        <dbReference type="SAM" id="Phobius"/>
    </source>
</evidence>
<dbReference type="InterPro" id="IPR002126">
    <property type="entry name" value="Cadherin-like_dom"/>
</dbReference>
<dbReference type="InterPro" id="IPR015919">
    <property type="entry name" value="Cadherin-like_sf"/>
</dbReference>
<dbReference type="SUPFAM" id="SSF49265">
    <property type="entry name" value="Fibronectin type III"/>
    <property type="match status" value="1"/>
</dbReference>
<gene>
    <name evidence="8" type="ORF">Rhal01_02290</name>
</gene>
<accession>A0ABP9V091</accession>
<dbReference type="SMART" id="SM00112">
    <property type="entry name" value="CA"/>
    <property type="match status" value="1"/>
</dbReference>
<dbReference type="Gene3D" id="2.60.40.2810">
    <property type="match status" value="1"/>
</dbReference>
<organism evidence="8 9">
    <name type="scientific">Rubritalea halochordaticola</name>
    <dbReference type="NCBI Taxonomy" id="714537"/>
    <lineage>
        <taxon>Bacteria</taxon>
        <taxon>Pseudomonadati</taxon>
        <taxon>Verrucomicrobiota</taxon>
        <taxon>Verrucomicrobiia</taxon>
        <taxon>Verrucomicrobiales</taxon>
        <taxon>Rubritaleaceae</taxon>
        <taxon>Rubritalea</taxon>
    </lineage>
</organism>
<name>A0ABP9V091_9BACT</name>
<evidence type="ECO:0000256" key="2">
    <source>
        <dbReference type="ARBA" id="ARBA00022737"/>
    </source>
</evidence>
<evidence type="ECO:0000256" key="1">
    <source>
        <dbReference type="ARBA" id="ARBA00004370"/>
    </source>
</evidence>
<dbReference type="Gene3D" id="2.60.40.60">
    <property type="entry name" value="Cadherins"/>
    <property type="match status" value="1"/>
</dbReference>
<dbReference type="SUPFAM" id="SSF55486">
    <property type="entry name" value="Metalloproteases ('zincins'), catalytic domain"/>
    <property type="match status" value="1"/>
</dbReference>
<dbReference type="Pfam" id="PF13385">
    <property type="entry name" value="Laminin_G_3"/>
    <property type="match status" value="1"/>
</dbReference>
<keyword evidence="6" id="KW-0812">Transmembrane</keyword>
<protein>
    <recommendedName>
        <fullName evidence="7">Cadherin domain-containing protein</fullName>
    </recommendedName>
</protein>
<keyword evidence="9" id="KW-1185">Reference proteome</keyword>
<dbReference type="Proteomes" id="UP001424741">
    <property type="component" value="Unassembled WGS sequence"/>
</dbReference>
<comment type="subcellular location">
    <subcellularLocation>
        <location evidence="1">Membrane</location>
    </subcellularLocation>
</comment>
<proteinExistence type="predicted"/>
<dbReference type="InterPro" id="IPR006644">
    <property type="entry name" value="Cadg"/>
</dbReference>
<dbReference type="SUPFAM" id="SSF49899">
    <property type="entry name" value="Concanavalin A-like lectins/glucanases"/>
    <property type="match status" value="1"/>
</dbReference>
<dbReference type="PANTHER" id="PTHR24027">
    <property type="entry name" value="CADHERIN-23"/>
    <property type="match status" value="1"/>
</dbReference>
<dbReference type="InterPro" id="IPR013783">
    <property type="entry name" value="Ig-like_fold"/>
</dbReference>
<keyword evidence="6" id="KW-1133">Transmembrane helix</keyword>
<dbReference type="Pfam" id="PF00028">
    <property type="entry name" value="Cadherin"/>
    <property type="match status" value="1"/>
</dbReference>
<dbReference type="PRINTS" id="PR00205">
    <property type="entry name" value="CADHERIN"/>
</dbReference>
<feature type="compositionally biased region" description="Polar residues" evidence="5">
    <location>
        <begin position="1146"/>
        <end position="1158"/>
    </location>
</feature>
<dbReference type="Gene3D" id="2.60.40.10">
    <property type="entry name" value="Immunoglobulins"/>
    <property type="match status" value="2"/>
</dbReference>
<dbReference type="SUPFAM" id="SSF49313">
    <property type="entry name" value="Cadherin-like"/>
    <property type="match status" value="2"/>
</dbReference>
<comment type="caution">
    <text evidence="8">The sequence shown here is derived from an EMBL/GenBank/DDBJ whole genome shotgun (WGS) entry which is preliminary data.</text>
</comment>
<dbReference type="InterPro" id="IPR013320">
    <property type="entry name" value="ConA-like_dom_sf"/>
</dbReference>
<keyword evidence="4 6" id="KW-0472">Membrane</keyword>
<feature type="region of interest" description="Disordered" evidence="5">
    <location>
        <begin position="1146"/>
        <end position="1172"/>
    </location>
</feature>
<dbReference type="CDD" id="cd11304">
    <property type="entry name" value="Cadherin_repeat"/>
    <property type="match status" value="1"/>
</dbReference>
<reference evidence="8 9" key="1">
    <citation type="submission" date="2024-02" db="EMBL/GenBank/DDBJ databases">
        <title>Rubritalea halochordaticola NBRC 107102.</title>
        <authorList>
            <person name="Ichikawa N."/>
            <person name="Katano-Makiyama Y."/>
            <person name="Hidaka K."/>
        </authorList>
    </citation>
    <scope>NUCLEOTIDE SEQUENCE [LARGE SCALE GENOMIC DNA]</scope>
    <source>
        <strain evidence="8 9">NBRC 107102</strain>
    </source>
</reference>
<dbReference type="InterPro" id="IPR039808">
    <property type="entry name" value="Cadherin"/>
</dbReference>
<feature type="region of interest" description="Disordered" evidence="5">
    <location>
        <begin position="991"/>
        <end position="1010"/>
    </location>
</feature>
<evidence type="ECO:0000313" key="8">
    <source>
        <dbReference type="EMBL" id="GAA5496109.1"/>
    </source>
</evidence>
<dbReference type="EMBL" id="BAABRL010000006">
    <property type="protein sequence ID" value="GAA5496109.1"/>
    <property type="molecule type" value="Genomic_DNA"/>
</dbReference>
<dbReference type="Gene3D" id="2.60.120.200">
    <property type="match status" value="1"/>
</dbReference>
<dbReference type="InterPro" id="IPR036116">
    <property type="entry name" value="FN3_sf"/>
</dbReference>
<keyword evidence="2" id="KW-0677">Repeat</keyword>
<evidence type="ECO:0000259" key="7">
    <source>
        <dbReference type="PROSITE" id="PS50268"/>
    </source>
</evidence>
<dbReference type="SMART" id="SM00736">
    <property type="entry name" value="CADG"/>
    <property type="match status" value="2"/>
</dbReference>
<feature type="domain" description="Cadherin" evidence="7">
    <location>
        <begin position="1167"/>
        <end position="1266"/>
    </location>
</feature>